<evidence type="ECO:0000313" key="6">
    <source>
        <dbReference type="Proteomes" id="UP001597158"/>
    </source>
</evidence>
<dbReference type="Pfam" id="PF14559">
    <property type="entry name" value="TPR_19"/>
    <property type="match status" value="2"/>
</dbReference>
<proteinExistence type="predicted"/>
<keyword evidence="2 3" id="KW-0802">TPR repeat</keyword>
<protein>
    <submittedName>
        <fullName evidence="5">XrtA/PEP-CTERM system TPR-repeat protein PrsT</fullName>
    </submittedName>
</protein>
<dbReference type="Proteomes" id="UP001597158">
    <property type="component" value="Unassembled WGS sequence"/>
</dbReference>
<dbReference type="PANTHER" id="PTHR45586">
    <property type="entry name" value="TPR REPEAT-CONTAINING PROTEIN PA4667"/>
    <property type="match status" value="1"/>
</dbReference>
<dbReference type="InterPro" id="IPR014266">
    <property type="entry name" value="PEP-CTERM_TPR_PrsT"/>
</dbReference>
<dbReference type="InterPro" id="IPR011990">
    <property type="entry name" value="TPR-like_helical_dom_sf"/>
</dbReference>
<dbReference type="PROSITE" id="PS50005">
    <property type="entry name" value="TPR"/>
    <property type="match status" value="5"/>
</dbReference>
<dbReference type="SUPFAM" id="SSF48452">
    <property type="entry name" value="TPR-like"/>
    <property type="match status" value="4"/>
</dbReference>
<gene>
    <name evidence="5" type="primary">prsT</name>
    <name evidence="5" type="ORF">ACFQ4M_16910</name>
</gene>
<dbReference type="RefSeq" id="WP_277834337.1">
    <property type="nucleotide sequence ID" value="NZ_JARQZE010000012.1"/>
</dbReference>
<dbReference type="InterPro" id="IPR051012">
    <property type="entry name" value="CellSynth/LPSAsmb/PSIAsmb"/>
</dbReference>
<evidence type="ECO:0000256" key="4">
    <source>
        <dbReference type="SAM" id="SignalP"/>
    </source>
</evidence>
<keyword evidence="6" id="KW-1185">Reference proteome</keyword>
<dbReference type="EMBL" id="JBHTMC010000032">
    <property type="protein sequence ID" value="MFD1265255.1"/>
    <property type="molecule type" value="Genomic_DNA"/>
</dbReference>
<evidence type="ECO:0000256" key="2">
    <source>
        <dbReference type="ARBA" id="ARBA00022803"/>
    </source>
</evidence>
<dbReference type="PROSITE" id="PS51257">
    <property type="entry name" value="PROKAR_LIPOPROTEIN"/>
    <property type="match status" value="1"/>
</dbReference>
<feature type="signal peptide" evidence="4">
    <location>
        <begin position="1"/>
        <end position="30"/>
    </location>
</feature>
<dbReference type="NCBIfam" id="TIGR02917">
    <property type="entry name" value="PEP_TPR_lipo"/>
    <property type="match status" value="1"/>
</dbReference>
<feature type="repeat" description="TPR" evidence="3">
    <location>
        <begin position="846"/>
        <end position="879"/>
    </location>
</feature>
<feature type="repeat" description="TPR" evidence="3">
    <location>
        <begin position="644"/>
        <end position="677"/>
    </location>
</feature>
<accession>A0ABW3WIN4</accession>
<dbReference type="Pfam" id="PF13432">
    <property type="entry name" value="TPR_16"/>
    <property type="match status" value="6"/>
</dbReference>
<keyword evidence="1" id="KW-0677">Repeat</keyword>
<evidence type="ECO:0000313" key="5">
    <source>
        <dbReference type="EMBL" id="MFD1265255.1"/>
    </source>
</evidence>
<feature type="repeat" description="TPR" evidence="3">
    <location>
        <begin position="133"/>
        <end position="166"/>
    </location>
</feature>
<dbReference type="SMART" id="SM00028">
    <property type="entry name" value="TPR"/>
    <property type="match status" value="13"/>
</dbReference>
<evidence type="ECO:0000256" key="3">
    <source>
        <dbReference type="PROSITE-ProRule" id="PRU00339"/>
    </source>
</evidence>
<evidence type="ECO:0000256" key="1">
    <source>
        <dbReference type="ARBA" id="ARBA00022737"/>
    </source>
</evidence>
<sequence>MPRSSWSRAAGGLAVTALVSALLTGCGASAEEMLGSAKDYIAKNDLTAASIQLKNALQEDGSLTEARFLLGKINLQQGEIPGAVKELRRASELGHAREEVIPLLLQAMVRAGEFDAVLKEFEGTRLPDARAQAVVFGALGDAHFGKGDVDKALKAYRDAIAADPAQADARVGLARALLVKGELDAAEAQARDAIARAEAHAEAHAVLSDILVSKGDLDAAVQALQAALKASPGTVHYHFNHVSLLMRKGQFEEAERALAAMQSVAAAHPTTRYLRAFMDYRAERLSEARDGLMQVLKQAPNYLPAELLAGTVMVRMNEHVLGRTHLGRVLERAPGQLMARQMLIASHLATGDATRALELLQPMLQMPDPSPRVLALAGQVFIANNDYQRAEEYFAKAAEAAPEDARARLRLGVARMASGDADAAFADLESAAQMDQAAIQADLALVVAHLRRGEADKALEAQLQLEQKQPDNPLVHNLRGGLMLAKRDVPAARAAFEKALALQPGYLAAAVNLARLDLAERQPEGALARIRAVIQRDPRNVEAHLALAELQRATGAAAAEVLATLERADGAAPGGVAANLALVSHHLQQREFPRALQVAQKLAAAHPDEVRAVEALARAQVAAGDSQQGISSLNRLAGLMPRSPQPHLFLAEVYTMLGDKTAAEQSLRRALSIAPAAVDIQQRLIAAVMARGDAAEALRIARDIQAGQPDAPIGYFFEAEIHGVGRDWKAAEAAFRKALERNGGAQVVSRLHTVLLLAERKAEADRLAADWLQKNPTDIAVRGYLAERALVDGRHRDAHDLFARMHEMAPQNALILNNLAWTASQVKDPKAFEYAEQALRLAPDNPAIIDTVGMIQVERGDFDAGVTNLERAVKLGPDLLPLHLNLARAYVKAGRANDARSQLDALLPRLKDGTPIHAEASELRKSL</sequence>
<reference evidence="6" key="1">
    <citation type="journal article" date="2019" name="Int. J. Syst. Evol. Microbiol.">
        <title>The Global Catalogue of Microorganisms (GCM) 10K type strain sequencing project: providing services to taxonomists for standard genome sequencing and annotation.</title>
        <authorList>
            <consortium name="The Broad Institute Genomics Platform"/>
            <consortium name="The Broad Institute Genome Sequencing Center for Infectious Disease"/>
            <person name="Wu L."/>
            <person name="Ma J."/>
        </authorList>
    </citation>
    <scope>NUCLEOTIDE SEQUENCE [LARGE SCALE GENOMIC DNA]</scope>
    <source>
        <strain evidence="6">CCUG 48884</strain>
    </source>
</reference>
<feature type="repeat" description="TPR" evidence="3">
    <location>
        <begin position="371"/>
        <end position="404"/>
    </location>
</feature>
<dbReference type="PANTHER" id="PTHR45586:SF1">
    <property type="entry name" value="LIPOPOLYSACCHARIDE ASSEMBLY PROTEIN B"/>
    <property type="match status" value="1"/>
</dbReference>
<feature type="chain" id="PRO_5046793677" evidence="4">
    <location>
        <begin position="31"/>
        <end position="927"/>
    </location>
</feature>
<keyword evidence="4" id="KW-0732">Signal</keyword>
<name>A0ABW3WIN4_9RHOO</name>
<dbReference type="Gene3D" id="1.25.40.10">
    <property type="entry name" value="Tetratricopeptide repeat domain"/>
    <property type="match status" value="5"/>
</dbReference>
<organism evidence="5 6">
    <name type="scientific">Thauera mechernichensis</name>
    <dbReference type="NCBI Taxonomy" id="82788"/>
    <lineage>
        <taxon>Bacteria</taxon>
        <taxon>Pseudomonadati</taxon>
        <taxon>Pseudomonadota</taxon>
        <taxon>Betaproteobacteria</taxon>
        <taxon>Rhodocyclales</taxon>
        <taxon>Zoogloeaceae</taxon>
        <taxon>Thauera</taxon>
    </lineage>
</organism>
<comment type="caution">
    <text evidence="5">The sequence shown here is derived from an EMBL/GenBank/DDBJ whole genome shotgun (WGS) entry which is preliminary data.</text>
</comment>
<feature type="repeat" description="TPR" evidence="3">
    <location>
        <begin position="201"/>
        <end position="234"/>
    </location>
</feature>
<dbReference type="InterPro" id="IPR019734">
    <property type="entry name" value="TPR_rpt"/>
</dbReference>